<dbReference type="EMBL" id="QMQA01000111">
    <property type="protein sequence ID" value="RLE13187.1"/>
    <property type="molecule type" value="Genomic_DNA"/>
</dbReference>
<keyword evidence="6" id="KW-0694">RNA-binding</keyword>
<gene>
    <name evidence="8" type="ORF">DRJ04_04795</name>
</gene>
<evidence type="ECO:0000256" key="4">
    <source>
        <dbReference type="ARBA" id="ARBA00022759"/>
    </source>
</evidence>
<dbReference type="Proteomes" id="UP000280417">
    <property type="component" value="Unassembled WGS sequence"/>
</dbReference>
<evidence type="ECO:0008006" key="10">
    <source>
        <dbReference type="Google" id="ProtNLM"/>
    </source>
</evidence>
<evidence type="ECO:0000256" key="3">
    <source>
        <dbReference type="ARBA" id="ARBA00022722"/>
    </source>
</evidence>
<sequence>MDKTPRITASQAEEILLKAGFKLIRSKGGHRIYKKANTRIVIPYHSGKILHPKIVKQIFKAVNIDME</sequence>
<reference evidence="8 9" key="1">
    <citation type="submission" date="2018-06" db="EMBL/GenBank/DDBJ databases">
        <title>Extensive metabolic versatility and redundancy in microbially diverse, dynamic hydrothermal sediments.</title>
        <authorList>
            <person name="Dombrowski N."/>
            <person name="Teske A."/>
            <person name="Baker B.J."/>
        </authorList>
    </citation>
    <scope>NUCLEOTIDE SEQUENCE [LARGE SCALE GENOMIC DNA]</scope>
    <source>
        <strain evidence="8">B3_G15</strain>
    </source>
</reference>
<keyword evidence="2" id="KW-1277">Toxin-antitoxin system</keyword>
<evidence type="ECO:0000313" key="9">
    <source>
        <dbReference type="Proteomes" id="UP000280417"/>
    </source>
</evidence>
<keyword evidence="5" id="KW-0378">Hydrolase</keyword>
<evidence type="ECO:0000256" key="2">
    <source>
        <dbReference type="ARBA" id="ARBA00022649"/>
    </source>
</evidence>
<dbReference type="GO" id="GO:0003729">
    <property type="term" value="F:mRNA binding"/>
    <property type="evidence" value="ECO:0007669"/>
    <property type="project" value="InterPro"/>
</dbReference>
<comment type="similarity">
    <text evidence="1">Belongs to the HicA mRNA interferase family.</text>
</comment>
<organism evidence="8 9">
    <name type="scientific">Aerophobetes bacterium</name>
    <dbReference type="NCBI Taxonomy" id="2030807"/>
    <lineage>
        <taxon>Bacteria</taxon>
        <taxon>Candidatus Aerophobota</taxon>
    </lineage>
</organism>
<evidence type="ECO:0000256" key="1">
    <source>
        <dbReference type="ARBA" id="ARBA00006620"/>
    </source>
</evidence>
<accession>A0A662DF99</accession>
<evidence type="ECO:0000256" key="5">
    <source>
        <dbReference type="ARBA" id="ARBA00022801"/>
    </source>
</evidence>
<protein>
    <recommendedName>
        <fullName evidence="10">Addiction module toxin, HicA family</fullName>
    </recommendedName>
</protein>
<dbReference type="AlphaFoldDB" id="A0A662DF99"/>
<evidence type="ECO:0000256" key="7">
    <source>
        <dbReference type="ARBA" id="ARBA00023016"/>
    </source>
</evidence>
<dbReference type="GO" id="GO:0016787">
    <property type="term" value="F:hydrolase activity"/>
    <property type="evidence" value="ECO:0007669"/>
    <property type="project" value="UniProtKB-KW"/>
</dbReference>
<keyword evidence="3" id="KW-0540">Nuclease</keyword>
<evidence type="ECO:0000313" key="8">
    <source>
        <dbReference type="EMBL" id="RLE13187.1"/>
    </source>
</evidence>
<dbReference type="InterPro" id="IPR012933">
    <property type="entry name" value="HicA_mRNA_interferase"/>
</dbReference>
<dbReference type="SUPFAM" id="SSF54786">
    <property type="entry name" value="YcfA/nrd intein domain"/>
    <property type="match status" value="1"/>
</dbReference>
<evidence type="ECO:0000256" key="6">
    <source>
        <dbReference type="ARBA" id="ARBA00022884"/>
    </source>
</evidence>
<dbReference type="InterPro" id="IPR038570">
    <property type="entry name" value="HicA_sf"/>
</dbReference>
<dbReference type="Pfam" id="PF07927">
    <property type="entry name" value="HicA_toxin"/>
    <property type="match status" value="1"/>
</dbReference>
<name>A0A662DF99_UNCAE</name>
<comment type="caution">
    <text evidence="8">The sequence shown here is derived from an EMBL/GenBank/DDBJ whole genome shotgun (WGS) entry which is preliminary data.</text>
</comment>
<keyword evidence="4" id="KW-0255">Endonuclease</keyword>
<keyword evidence="7" id="KW-0346">Stress response</keyword>
<dbReference type="Gene3D" id="3.30.920.30">
    <property type="entry name" value="Hypothetical protein"/>
    <property type="match status" value="1"/>
</dbReference>
<proteinExistence type="inferred from homology"/>
<dbReference type="GO" id="GO:0004519">
    <property type="term" value="F:endonuclease activity"/>
    <property type="evidence" value="ECO:0007669"/>
    <property type="project" value="UniProtKB-KW"/>
</dbReference>